<feature type="transmembrane region" description="Helical" evidence="6">
    <location>
        <begin position="114"/>
        <end position="133"/>
    </location>
</feature>
<dbReference type="AlphaFoldDB" id="A0A1Y4L8Z8"/>
<dbReference type="CDD" id="cd06580">
    <property type="entry name" value="TM_PBP1_transp_TpRbsC_like"/>
    <property type="match status" value="1"/>
</dbReference>
<dbReference type="GO" id="GO:0005886">
    <property type="term" value="C:plasma membrane"/>
    <property type="evidence" value="ECO:0007669"/>
    <property type="project" value="UniProtKB-SubCell"/>
</dbReference>
<keyword evidence="4 6" id="KW-1133">Transmembrane helix</keyword>
<dbReference type="EMBL" id="NFKK01000005">
    <property type="protein sequence ID" value="OUP53205.1"/>
    <property type="molecule type" value="Genomic_DNA"/>
</dbReference>
<keyword evidence="5 6" id="KW-0472">Membrane</keyword>
<dbReference type="PANTHER" id="PTHR47089:SF1">
    <property type="entry name" value="GUANOSINE ABC TRANSPORTER PERMEASE PROTEIN NUPP"/>
    <property type="match status" value="1"/>
</dbReference>
<name>A0A1Y4L8Z8_9FIRM</name>
<sequence>MIRIVKTKEKSKKQQMLLRLAAFVLALCAGGLFLLVLGNNPFAIYGTILSGAFRSEMAIQATIKIMIPLLIASLGVMLAFKMKFWNIGGEGQLIMGGVFASYFALFHADWPGFILFPVMFIAGIIGGGIWALIPAFFKVKFGTNETLFTLMLNYIALYLVSWLQEDPWRDPAANGFPKIASFDKSAVLPKLFGVQIGWVIALILVAVLFVYLRYTKQGYEISVVGESRATATYAGMNVQKIILRTMFLSGAVAGIAGMVQVTGSDRTLTTGVAGGVGFTAIIVAWLAQLNPVSSLIIAFLFSVLEKGSSVVQSQFGLSTDCADVLQGIILFFVLGCEFFIRYKFVRDKKQSAAEGGK</sequence>
<evidence type="ECO:0000256" key="3">
    <source>
        <dbReference type="ARBA" id="ARBA00022692"/>
    </source>
</evidence>
<evidence type="ECO:0000313" key="8">
    <source>
        <dbReference type="Proteomes" id="UP000195897"/>
    </source>
</evidence>
<evidence type="ECO:0000313" key="7">
    <source>
        <dbReference type="EMBL" id="OUP53205.1"/>
    </source>
</evidence>
<comment type="caution">
    <text evidence="7">The sequence shown here is derived from an EMBL/GenBank/DDBJ whole genome shotgun (WGS) entry which is preliminary data.</text>
</comment>
<dbReference type="InterPro" id="IPR001851">
    <property type="entry name" value="ABC_transp_permease"/>
</dbReference>
<evidence type="ECO:0000256" key="5">
    <source>
        <dbReference type="ARBA" id="ARBA00023136"/>
    </source>
</evidence>
<evidence type="ECO:0000256" key="2">
    <source>
        <dbReference type="ARBA" id="ARBA00022475"/>
    </source>
</evidence>
<feature type="transmembrane region" description="Helical" evidence="6">
    <location>
        <begin position="294"/>
        <end position="312"/>
    </location>
</feature>
<keyword evidence="2" id="KW-1003">Cell membrane</keyword>
<dbReference type="RefSeq" id="WP_016146896.1">
    <property type="nucleotide sequence ID" value="NZ_CABKSA010000001.1"/>
</dbReference>
<evidence type="ECO:0000256" key="1">
    <source>
        <dbReference type="ARBA" id="ARBA00004651"/>
    </source>
</evidence>
<organism evidence="7 8">
    <name type="scientific">Butyricicoccus pullicaecorum</name>
    <dbReference type="NCBI Taxonomy" id="501571"/>
    <lineage>
        <taxon>Bacteria</taxon>
        <taxon>Bacillati</taxon>
        <taxon>Bacillota</taxon>
        <taxon>Clostridia</taxon>
        <taxon>Eubacteriales</taxon>
        <taxon>Butyricicoccaceae</taxon>
        <taxon>Butyricicoccus</taxon>
    </lineage>
</organism>
<feature type="transmembrane region" description="Helical" evidence="6">
    <location>
        <begin position="57"/>
        <end position="80"/>
    </location>
</feature>
<evidence type="ECO:0000256" key="4">
    <source>
        <dbReference type="ARBA" id="ARBA00022989"/>
    </source>
</evidence>
<protein>
    <submittedName>
        <fullName evidence="7">ABC transporter permease</fullName>
    </submittedName>
</protein>
<feature type="transmembrane region" description="Helical" evidence="6">
    <location>
        <begin position="145"/>
        <end position="163"/>
    </location>
</feature>
<feature type="transmembrane region" description="Helical" evidence="6">
    <location>
        <begin position="241"/>
        <end position="261"/>
    </location>
</feature>
<feature type="transmembrane region" description="Helical" evidence="6">
    <location>
        <begin position="92"/>
        <end position="108"/>
    </location>
</feature>
<proteinExistence type="predicted"/>
<feature type="transmembrane region" description="Helical" evidence="6">
    <location>
        <begin position="324"/>
        <end position="340"/>
    </location>
</feature>
<feature type="transmembrane region" description="Helical" evidence="6">
    <location>
        <begin position="267"/>
        <end position="287"/>
    </location>
</feature>
<feature type="transmembrane region" description="Helical" evidence="6">
    <location>
        <begin position="192"/>
        <end position="212"/>
    </location>
</feature>
<accession>A0A1Y4L8Z8</accession>
<dbReference type="PANTHER" id="PTHR47089">
    <property type="entry name" value="ABC TRANSPORTER, PERMEASE PROTEIN"/>
    <property type="match status" value="1"/>
</dbReference>
<keyword evidence="3 6" id="KW-0812">Transmembrane</keyword>
<dbReference type="Proteomes" id="UP000195897">
    <property type="component" value="Unassembled WGS sequence"/>
</dbReference>
<dbReference type="Pfam" id="PF02653">
    <property type="entry name" value="BPD_transp_2"/>
    <property type="match status" value="1"/>
</dbReference>
<dbReference type="GO" id="GO:0022857">
    <property type="term" value="F:transmembrane transporter activity"/>
    <property type="evidence" value="ECO:0007669"/>
    <property type="project" value="InterPro"/>
</dbReference>
<comment type="subcellular location">
    <subcellularLocation>
        <location evidence="1">Cell membrane</location>
        <topology evidence="1">Multi-pass membrane protein</topology>
    </subcellularLocation>
</comment>
<evidence type="ECO:0000256" key="6">
    <source>
        <dbReference type="SAM" id="Phobius"/>
    </source>
</evidence>
<feature type="transmembrane region" description="Helical" evidence="6">
    <location>
        <begin position="16"/>
        <end position="37"/>
    </location>
</feature>
<gene>
    <name evidence="7" type="ORF">B5F17_06440</name>
</gene>
<reference evidence="8" key="1">
    <citation type="submission" date="2017-04" db="EMBL/GenBank/DDBJ databases">
        <title>Function of individual gut microbiota members based on whole genome sequencing of pure cultures obtained from chicken caecum.</title>
        <authorList>
            <person name="Medvecky M."/>
            <person name="Cejkova D."/>
            <person name="Polansky O."/>
            <person name="Karasova D."/>
            <person name="Kubasova T."/>
            <person name="Cizek A."/>
            <person name="Rychlik I."/>
        </authorList>
    </citation>
    <scope>NUCLEOTIDE SEQUENCE [LARGE SCALE GENOMIC DNA]</scope>
    <source>
        <strain evidence="8">An180</strain>
    </source>
</reference>